<keyword evidence="2" id="KW-1185">Reference proteome</keyword>
<dbReference type="Proteomes" id="UP001062846">
    <property type="component" value="Chromosome 6"/>
</dbReference>
<protein>
    <submittedName>
        <fullName evidence="1">Uncharacterized protein</fullName>
    </submittedName>
</protein>
<gene>
    <name evidence="1" type="ORF">RHMOL_Rhmol06G0303200</name>
</gene>
<proteinExistence type="predicted"/>
<evidence type="ECO:0000313" key="1">
    <source>
        <dbReference type="EMBL" id="KAI8552887.1"/>
    </source>
</evidence>
<comment type="caution">
    <text evidence="1">The sequence shown here is derived from an EMBL/GenBank/DDBJ whole genome shotgun (WGS) entry which is preliminary data.</text>
</comment>
<reference evidence="1" key="1">
    <citation type="submission" date="2022-02" db="EMBL/GenBank/DDBJ databases">
        <title>Plant Genome Project.</title>
        <authorList>
            <person name="Zhang R.-G."/>
        </authorList>
    </citation>
    <scope>NUCLEOTIDE SEQUENCE</scope>
    <source>
        <strain evidence="1">AT1</strain>
    </source>
</reference>
<evidence type="ECO:0000313" key="2">
    <source>
        <dbReference type="Proteomes" id="UP001062846"/>
    </source>
</evidence>
<accession>A0ACC0NJF7</accession>
<dbReference type="EMBL" id="CM046393">
    <property type="protein sequence ID" value="KAI8552887.1"/>
    <property type="molecule type" value="Genomic_DNA"/>
</dbReference>
<organism evidence="1 2">
    <name type="scientific">Rhododendron molle</name>
    <name type="common">Chinese azalea</name>
    <name type="synonym">Azalea mollis</name>
    <dbReference type="NCBI Taxonomy" id="49168"/>
    <lineage>
        <taxon>Eukaryota</taxon>
        <taxon>Viridiplantae</taxon>
        <taxon>Streptophyta</taxon>
        <taxon>Embryophyta</taxon>
        <taxon>Tracheophyta</taxon>
        <taxon>Spermatophyta</taxon>
        <taxon>Magnoliopsida</taxon>
        <taxon>eudicotyledons</taxon>
        <taxon>Gunneridae</taxon>
        <taxon>Pentapetalae</taxon>
        <taxon>asterids</taxon>
        <taxon>Ericales</taxon>
        <taxon>Ericaceae</taxon>
        <taxon>Ericoideae</taxon>
        <taxon>Rhodoreae</taxon>
        <taxon>Rhododendron</taxon>
    </lineage>
</organism>
<name>A0ACC0NJF7_RHOML</name>
<sequence length="452" mass="50612">MRSAGKQWTRINRKAKSRLSECWKMEKSRRILVLWASSILFLLLLSLLYIGEFGSYVVPSNQGGNETDQGEATGFACHSDFHTDVCVSNRSVRIDTLTMKVYAPFSQGMPQANRIIHPYPKKEDKWINRSVSSVQILQGNISPPPPCHYTHNVPAIVFSSGLFSGNVFHDFSELIIPLFLTSRHFQSRLHFIVTDFKPIFFDKYKKIFSHLSSYEVINPAANVGVHCFPGVVVGLHYHDHLALNTTAIPRGYSMLDFKQFLRESYNLKIQDLSQMEKPVLVLISRHNSRMFLNEDQMVTMMGALGFTVVVAKPDMMANIDKFSKIVNSGSVLVAAHGAGLTNIVFLPQGAVMVQVVGLSLEWPSTHYYGNPATEMGLNYLEYKIEPEESSLITLYGRDDPIITDPPSISASRGMLVGRAIYLGEQSFDINVTRFRNTLVKALELTGHSAPSG</sequence>